<name>A0AAE0CEM3_9CHLO</name>
<dbReference type="EMBL" id="LGRX02024731">
    <property type="protein sequence ID" value="KAK3253616.1"/>
    <property type="molecule type" value="Genomic_DNA"/>
</dbReference>
<comment type="caution">
    <text evidence="1">The sequence shown here is derived from an EMBL/GenBank/DDBJ whole genome shotgun (WGS) entry which is preliminary data.</text>
</comment>
<proteinExistence type="predicted"/>
<keyword evidence="2" id="KW-1185">Reference proteome</keyword>
<accession>A0AAE0CEM3</accession>
<protein>
    <submittedName>
        <fullName evidence="1">Uncharacterized protein</fullName>
    </submittedName>
</protein>
<gene>
    <name evidence="1" type="ORF">CYMTET_37138</name>
</gene>
<evidence type="ECO:0000313" key="2">
    <source>
        <dbReference type="Proteomes" id="UP001190700"/>
    </source>
</evidence>
<dbReference type="Proteomes" id="UP001190700">
    <property type="component" value="Unassembled WGS sequence"/>
</dbReference>
<evidence type="ECO:0000313" key="1">
    <source>
        <dbReference type="EMBL" id="KAK3253616.1"/>
    </source>
</evidence>
<dbReference type="AlphaFoldDB" id="A0AAE0CEM3"/>
<sequence length="91" mass="10260">MTKIRKLALHAVMRLHLACFLCLRILIRSAQLSSISTQNVWTTTATTSRIAGQSRKLSRRPSALKSYQSGASVRRHGVFIFSCSLHVYLTR</sequence>
<organism evidence="1 2">
    <name type="scientific">Cymbomonas tetramitiformis</name>
    <dbReference type="NCBI Taxonomy" id="36881"/>
    <lineage>
        <taxon>Eukaryota</taxon>
        <taxon>Viridiplantae</taxon>
        <taxon>Chlorophyta</taxon>
        <taxon>Pyramimonadophyceae</taxon>
        <taxon>Pyramimonadales</taxon>
        <taxon>Pyramimonadaceae</taxon>
        <taxon>Cymbomonas</taxon>
    </lineage>
</organism>
<reference evidence="1 2" key="1">
    <citation type="journal article" date="2015" name="Genome Biol. Evol.">
        <title>Comparative Genomics of a Bacterivorous Green Alga Reveals Evolutionary Causalities and Consequences of Phago-Mixotrophic Mode of Nutrition.</title>
        <authorList>
            <person name="Burns J.A."/>
            <person name="Paasch A."/>
            <person name="Narechania A."/>
            <person name="Kim E."/>
        </authorList>
    </citation>
    <scope>NUCLEOTIDE SEQUENCE [LARGE SCALE GENOMIC DNA]</scope>
    <source>
        <strain evidence="1 2">PLY_AMNH</strain>
    </source>
</reference>